<dbReference type="Proteomes" id="UP001624684">
    <property type="component" value="Unassembled WGS sequence"/>
</dbReference>
<comment type="caution">
    <text evidence="1">The sequence shown here is derived from an EMBL/GenBank/DDBJ whole genome shotgun (WGS) entry which is preliminary data.</text>
</comment>
<reference evidence="1 2" key="1">
    <citation type="submission" date="2024-11" db="EMBL/GenBank/DDBJ databases">
        <title>First Report of Moraxella oculi in Brazil in an Infectious Bovine Keratoconjunctivitis Outbreak.</title>
        <authorList>
            <person name="Carvalho C.V."/>
            <person name="Domingues R."/>
            <person name="Coutinho C."/>
            <person name="Honorio N.T.B.S."/>
            <person name="Faza D.R.L.R."/>
            <person name="Carvalho W.A."/>
            <person name="Machado A.B.F."/>
            <person name="Martins M.F."/>
            <person name="Gaspar E.B."/>
        </authorList>
    </citation>
    <scope>NUCLEOTIDE SEQUENCE [LARGE SCALE GENOMIC DNA]</scope>
    <source>
        <strain evidence="1 2">2117LE</strain>
    </source>
</reference>
<evidence type="ECO:0000313" key="1">
    <source>
        <dbReference type="EMBL" id="MFL1733062.1"/>
    </source>
</evidence>
<proteinExistence type="predicted"/>
<dbReference type="RefSeq" id="WP_407069562.1">
    <property type="nucleotide sequence ID" value="NZ_JBJJXE010000019.1"/>
</dbReference>
<evidence type="ECO:0008006" key="3">
    <source>
        <dbReference type="Google" id="ProtNLM"/>
    </source>
</evidence>
<keyword evidence="2" id="KW-1185">Reference proteome</keyword>
<evidence type="ECO:0000313" key="2">
    <source>
        <dbReference type="Proteomes" id="UP001624684"/>
    </source>
</evidence>
<protein>
    <recommendedName>
        <fullName evidence="3">Hemagglutinin</fullName>
    </recommendedName>
</protein>
<gene>
    <name evidence="1" type="ORF">ACJHVH_08730</name>
</gene>
<sequence length="518" mass="57342">QFAQGIQTQDIQNHLNYQGDAISVGIGIGANTSNPNGKAKPALQGLGYGTITPTHKTSTTHSAITDQAGLSHINTENFNQPEVQDELNQIIANDFDKEQALKELNAQTVITTEFGREAPKVVADFADNQAFKLIQKLDELNDENIDITSDEYQNTIKEIDKWGEGGIYRIALHTATAALATGTIEGTVSAGTAAYTIPKIDEYLTKQGFDENTRQTALLTLSATLGATIGDSTASTINNVGQVQWNYLTHASLEKVRKGQLIVKEAEQLSQRLDKNVERLCSNNPTGDACRTAISSQIQYIAMQEAWSLMKGDVSRTSKQTFDYLYNTPNAKARFVTYFNTIDNRANFFAASNQYEKNLGVGARWFGGANDVSRARFTGLGADGNLSYVTFGVGSVFSGSPKHIYDWRKEAGDALITQGFNNFKHLYNNRPNAMQWDIKQLHDEQTLLQPIHEKYLSNANLFRWVSNQMTDSKNRKYIGGLIKEKQTQPSGIDILDKSSRIRYGCKLLGYTEKQGCKP</sequence>
<feature type="non-terminal residue" evidence="1">
    <location>
        <position position="1"/>
    </location>
</feature>
<name>A0ABW8UCB0_9GAMM</name>
<dbReference type="EMBL" id="JBJJXE010000019">
    <property type="protein sequence ID" value="MFL1733062.1"/>
    <property type="molecule type" value="Genomic_DNA"/>
</dbReference>
<accession>A0ABW8UCB0</accession>
<organism evidence="1 2">
    <name type="scientific">Moraxella oculi</name>
    <dbReference type="NCBI Taxonomy" id="2940516"/>
    <lineage>
        <taxon>Bacteria</taxon>
        <taxon>Pseudomonadati</taxon>
        <taxon>Pseudomonadota</taxon>
        <taxon>Gammaproteobacteria</taxon>
        <taxon>Moraxellales</taxon>
        <taxon>Moraxellaceae</taxon>
        <taxon>Moraxella</taxon>
    </lineage>
</organism>